<protein>
    <submittedName>
        <fullName evidence="6">Cell wall synthesis protein KRE9</fullName>
    </submittedName>
</protein>
<dbReference type="EMBL" id="LLZZ01000184">
    <property type="protein sequence ID" value="KTA95481.1"/>
    <property type="molecule type" value="Genomic_DNA"/>
</dbReference>
<evidence type="ECO:0000256" key="1">
    <source>
        <dbReference type="ARBA" id="ARBA00004010"/>
    </source>
</evidence>
<evidence type="ECO:0000259" key="5">
    <source>
        <dbReference type="Pfam" id="PF05390"/>
    </source>
</evidence>
<feature type="signal peptide" evidence="4">
    <location>
        <begin position="1"/>
        <end position="16"/>
    </location>
</feature>
<dbReference type="VEuPathDB" id="FungiDB:CAGL0C00363g"/>
<dbReference type="VEuPathDB" id="FungiDB:GVI51_C00187"/>
<dbReference type="PANTHER" id="PTHR28154:SF1">
    <property type="entry name" value="CELL WALL SYNTHESIS PROTEIN KNH1-RELATED"/>
    <property type="match status" value="1"/>
</dbReference>
<dbReference type="VEuPathDB" id="FungiDB:GWK60_C00187"/>
<proteinExistence type="inferred from homology"/>
<dbReference type="PANTHER" id="PTHR28154">
    <property type="entry name" value="CELL WALL SYNTHESIS PROTEIN KNH1-RELATED"/>
    <property type="match status" value="1"/>
</dbReference>
<feature type="chain" id="PRO_5011869943" evidence="4">
    <location>
        <begin position="17"/>
        <end position="276"/>
    </location>
</feature>
<dbReference type="OMA" id="PEAFAIN"/>
<comment type="function">
    <text evidence="1">Involved in cell wall beta(1-&gt;6) glucan synthesis.</text>
</comment>
<feature type="domain" description="Yeast cell wall synthesis Kre9/Knh1 C-terminal" evidence="5">
    <location>
        <begin position="171"/>
        <end position="270"/>
    </location>
</feature>
<dbReference type="InterPro" id="IPR008659">
    <property type="entry name" value="Kre9/Knh1_C"/>
</dbReference>
<dbReference type="Pfam" id="PF05390">
    <property type="entry name" value="Kre9_KNH1_C"/>
    <property type="match status" value="1"/>
</dbReference>
<evidence type="ECO:0000256" key="3">
    <source>
        <dbReference type="ARBA" id="ARBA00022729"/>
    </source>
</evidence>
<dbReference type="AlphaFoldDB" id="A0A0W0CH44"/>
<evidence type="ECO:0000313" key="6">
    <source>
        <dbReference type="EMBL" id="KTA95481.1"/>
    </source>
</evidence>
<dbReference type="EMBL" id="LLZZ01000002">
    <property type="protein sequence ID" value="KTB14165.1"/>
    <property type="molecule type" value="Genomic_DNA"/>
</dbReference>
<sequence>MLLLAILLSLFALIRADVNIVEPGPGDTFSGADGTVSINLKWVDNGAYPPLDKVAYYLFSLCYGPNTKIQCVYKPDTKITPDDLDKDDAGTYSYKFDIQSSVVGSGQFYVQVFAWVDGQGYTLHYTPRIELTNMGGPTTFELLTYTDTIQPVPQTSIRTGTDTNTQSFDASSVYSLPYTEQTLKTRVAPIQQQPGTKVTATTWSRRYPTSAVTFYSTFRSSLDQLSTLTPAWNYTVSSAVNYATPAAMPSDNGGWYNPIKRQSLSTRKLNVRYLSS</sequence>
<dbReference type="GO" id="GO:0031505">
    <property type="term" value="P:fungal-type cell wall organization"/>
    <property type="evidence" value="ECO:0007669"/>
    <property type="project" value="EnsemblFungi"/>
</dbReference>
<dbReference type="VEuPathDB" id="FungiDB:B1J91_C00363g"/>
<evidence type="ECO:0000256" key="2">
    <source>
        <dbReference type="ARBA" id="ARBA00006816"/>
    </source>
</evidence>
<dbReference type="OrthoDB" id="2432613at2759"/>
<dbReference type="InterPro" id="IPR045328">
    <property type="entry name" value="Kre9/Knh1"/>
</dbReference>
<accession>A0A0W0CH44</accession>
<organism evidence="6 8">
    <name type="scientific">Candida glabrata</name>
    <name type="common">Yeast</name>
    <name type="synonym">Torulopsis glabrata</name>
    <dbReference type="NCBI Taxonomy" id="5478"/>
    <lineage>
        <taxon>Eukaryota</taxon>
        <taxon>Fungi</taxon>
        <taxon>Dikarya</taxon>
        <taxon>Ascomycota</taxon>
        <taxon>Saccharomycotina</taxon>
        <taxon>Saccharomycetes</taxon>
        <taxon>Saccharomycetales</taxon>
        <taxon>Saccharomycetaceae</taxon>
        <taxon>Nakaseomyces</taxon>
    </lineage>
</organism>
<evidence type="ECO:0000313" key="7">
    <source>
        <dbReference type="EMBL" id="KTB14165.1"/>
    </source>
</evidence>
<name>A0A0W0CH44_CANGB</name>
<gene>
    <name evidence="6" type="ORF">AO440_000384</name>
    <name evidence="7" type="ORF">AO440_005651</name>
</gene>
<dbReference type="VEuPathDB" id="FungiDB:GW608_C00187"/>
<evidence type="ECO:0000256" key="4">
    <source>
        <dbReference type="SAM" id="SignalP"/>
    </source>
</evidence>
<dbReference type="Proteomes" id="UP000054886">
    <property type="component" value="Unassembled WGS sequence"/>
</dbReference>
<dbReference type="GO" id="GO:0006078">
    <property type="term" value="P:(1-&gt;6)-beta-D-glucan biosynthetic process"/>
    <property type="evidence" value="ECO:0007669"/>
    <property type="project" value="InterPro"/>
</dbReference>
<dbReference type="GO" id="GO:0042546">
    <property type="term" value="P:cell wall biogenesis"/>
    <property type="evidence" value="ECO:0007669"/>
    <property type="project" value="InterPro"/>
</dbReference>
<evidence type="ECO:0000313" key="8">
    <source>
        <dbReference type="Proteomes" id="UP000054886"/>
    </source>
</evidence>
<comment type="caution">
    <text evidence="6">The sequence shown here is derived from an EMBL/GenBank/DDBJ whole genome shotgun (WGS) entry which is preliminary data.</text>
</comment>
<dbReference type="GO" id="GO:0005576">
    <property type="term" value="C:extracellular region"/>
    <property type="evidence" value="ECO:0007669"/>
    <property type="project" value="EnsemblFungi"/>
</dbReference>
<keyword evidence="3 4" id="KW-0732">Signal</keyword>
<comment type="similarity">
    <text evidence="2">Belongs to the KRE9/KNH1 family.</text>
</comment>
<reference evidence="6 8" key="1">
    <citation type="submission" date="2015-10" db="EMBL/GenBank/DDBJ databases">
        <title>Draft genomes sequences of Candida glabrata isolates 1A, 1B, 2A, 2B, 3A and 3B.</title>
        <authorList>
            <person name="Haavelsrud O.E."/>
            <person name="Gaustad P."/>
        </authorList>
    </citation>
    <scope>NUCLEOTIDE SEQUENCE [LARGE SCALE GENOMIC DNA]</scope>
    <source>
        <strain evidence="6">910700640</strain>
    </source>
</reference>